<accession>A0A3E5AL31</accession>
<dbReference type="PRINTS" id="PR00507">
    <property type="entry name" value="N12N6MTFRASE"/>
</dbReference>
<dbReference type="InterPro" id="IPR027417">
    <property type="entry name" value="P-loop_NTPase"/>
</dbReference>
<dbReference type="RefSeq" id="WP_117690739.1">
    <property type="nucleotide sequence ID" value="NZ_QSUG01000013.1"/>
</dbReference>
<gene>
    <name evidence="4" type="ORF">DXB72_12200</name>
</gene>
<dbReference type="InterPro" id="IPR001650">
    <property type="entry name" value="Helicase_C-like"/>
</dbReference>
<dbReference type="Proteomes" id="UP000260970">
    <property type="component" value="Unassembled WGS sequence"/>
</dbReference>
<dbReference type="PROSITE" id="PS51194">
    <property type="entry name" value="HELICASE_CTER"/>
    <property type="match status" value="1"/>
</dbReference>
<sequence>MIVDGTYLPESNIQVADIVNTATDDKDYMVYEVDDNNAKLASTDGEDTITVKKNECYKSVDNEPVKITGDIVDFKYPQGWTLSTGSDRARFEGNIAAIRTLKNIESENRYATPDEQLILSHYVGWGGLSNAFDKSRWSEEYDILKDLLTDSEYKAARASVTDSFYTPPEVINGIYDALNRMGFTGGNILEPACGIGNFYSAMPTELRDNSRLYGIELDTVSQKIAHLLHPTANIENSAYEKSIVVGAMDNFYDVAIGNVPFGDFKIHDKKYKNKLYVHDYFFEKTLDKIVPGGLMCFITSTGTLDKVNEDVRKYIAERAELVGAIRLPVDTFSSSANTQTTTDIIFLKKRDSLTLCDPDWVHTGEYADGMVINNYYINNPDMMLGELKKDVSRYGEDRPIVYLAPDKSTSLSDKLQKAIEKLPVNVFSAVRSDSEELDEDATETIPAVEGVKNNTYTVVDDTVYYRVNSTMEKVDANQTALERIKGLCAIRNIVRDLIATELDENSTEDSIKSIQNQLNESYDSFVKKYGPINSNANTRAFCEDVELPLLTSLEQGEEDKYYKADIFTKRTIKPVLNITSVDTSMEALTVVINEEGYVDIARMMSLTGKGFDDIVTELQGEIYLDPEKENSNNKYEGWVTADEYLSGDVRRKLRVAERTQDSRFNINIEKLKTVIPKDLEASDIRVNLGVSWIDVQDYQQYMEELFELTWSEKNRCKVKYNSYLNTYFIDSKSYASNNANTRTVYGIPEMDGLSIYENLLNLREIRVTQRITDEEGKVKYVLDQKNTMAAREKADIIADKFKGWLFSDSERREKYVGRYNELFNAIKVREYDGSNLTFPGMNPQIELRPHQKDAIARVIRGGNTLLAHCVGAGKTYEMAASAMELKRLKMVNKPIIVVPNHLTGQMASEFMNLYPSANLLVTRKRDFEKSRRRKFISKIATGDYDCIIMGHSQFEKIGVSRERRQKYMENEIELISAGIEEFKSMSGERWTVKQMESTKKKMEAALEELQNEDYKDDVLNFEELGIDCMFIDEAHNYKNLSFTTKMTRVSGINPQGSKKATDLLLKVQYLQELSPGRNVIFATGTPISNSIAEMYVMQKYLASDALKERDIYAFDLWASNFGKVETTLELAPEGNRYREKTRFAQFVNTPELITLFRQFADVKTPDMIKLDVPTLKDGKYSIVESEPDDFVKEVMETFVERAEAIHNGNVAPDEDNMLKVCHDGKLLAMDVRLIDPDAVPAPDCKLNKCVENVFKVYNEKDGIQVIFSDIGVPGASDKFSVYDYIKDELVKKGIPSDEICFIHDAKNDKARDVMFEDLRNGTKRIIIGSTQKMGTGTNIQRLMVAMHELDVPWRPADVEQREGRILRQGNLNKEVEIFRYVTKGTFDAYNWNILVNKQHFISQIMNGQVVDREFEDIDKNELSYSEVMAAASGDELIKEKNQVDNDVRKYTMLKRSYDDNHYRLQSDIQTRIPQKIKRGEQILDNLQQDIICRDNSDYKRIFAPKTGDEDIFEWNVNNMTFTGKEDAGQYLIDCSKSVKSGDRQEIGDLCGFKIFIERKFMSDHGADIIIKGANEYKKELSSTAEGNITRIKNALASFEDHVETYTEKVNAEKKNLEVNMKQFAEPFQYEDKLNALLERKREIDLTLLERQKEAKKSENLSVEDDSIDCGKTKNTKKL</sequence>
<dbReference type="SMART" id="SM00487">
    <property type="entry name" value="DEXDc"/>
    <property type="match status" value="1"/>
</dbReference>
<comment type="caution">
    <text evidence="4">The sequence shown here is derived from an EMBL/GenBank/DDBJ whole genome shotgun (WGS) entry which is preliminary data.</text>
</comment>
<dbReference type="PANTHER" id="PTHR41313:SF1">
    <property type="entry name" value="DNA METHYLASE ADENINE-SPECIFIC DOMAIN-CONTAINING PROTEIN"/>
    <property type="match status" value="1"/>
</dbReference>
<keyword evidence="4" id="KW-0067">ATP-binding</keyword>
<reference evidence="4 5" key="1">
    <citation type="submission" date="2018-08" db="EMBL/GenBank/DDBJ databases">
        <title>A genome reference for cultivated species of the human gut microbiota.</title>
        <authorList>
            <person name="Zou Y."/>
            <person name="Xue W."/>
            <person name="Luo G."/>
        </authorList>
    </citation>
    <scope>NUCLEOTIDE SEQUENCE [LARGE SCALE GENOMIC DNA]</scope>
    <source>
        <strain evidence="4 5">OM05-6AA</strain>
    </source>
</reference>
<feature type="domain" description="Helicase C-terminal" evidence="3">
    <location>
        <begin position="1249"/>
        <end position="1425"/>
    </location>
</feature>
<feature type="region of interest" description="Disordered" evidence="1">
    <location>
        <begin position="1654"/>
        <end position="1678"/>
    </location>
</feature>
<keyword evidence="4" id="KW-0378">Hydrolase</keyword>
<evidence type="ECO:0000313" key="4">
    <source>
        <dbReference type="EMBL" id="RGN21564.1"/>
    </source>
</evidence>
<dbReference type="Gene3D" id="3.40.50.150">
    <property type="entry name" value="Vaccinia Virus protein VP39"/>
    <property type="match status" value="1"/>
</dbReference>
<protein>
    <submittedName>
        <fullName evidence="4">DNA helicase</fullName>
    </submittedName>
</protein>
<feature type="domain" description="Helicase ATP-binding" evidence="2">
    <location>
        <begin position="855"/>
        <end position="1104"/>
    </location>
</feature>
<dbReference type="GO" id="GO:0005524">
    <property type="term" value="F:ATP binding"/>
    <property type="evidence" value="ECO:0007669"/>
    <property type="project" value="InterPro"/>
</dbReference>
<keyword evidence="4" id="KW-0347">Helicase</keyword>
<dbReference type="InterPro" id="IPR029063">
    <property type="entry name" value="SAM-dependent_MTases_sf"/>
</dbReference>
<dbReference type="InterPro" id="IPR006935">
    <property type="entry name" value="Helicase/UvrB_N"/>
</dbReference>
<dbReference type="SUPFAM" id="SSF52540">
    <property type="entry name" value="P-loop containing nucleoside triphosphate hydrolases"/>
    <property type="match status" value="2"/>
</dbReference>
<dbReference type="GO" id="GO:0003677">
    <property type="term" value="F:DNA binding"/>
    <property type="evidence" value="ECO:0007669"/>
    <property type="project" value="InterPro"/>
</dbReference>
<proteinExistence type="predicted"/>
<dbReference type="GO" id="GO:0004386">
    <property type="term" value="F:helicase activity"/>
    <property type="evidence" value="ECO:0007669"/>
    <property type="project" value="UniProtKB-KW"/>
</dbReference>
<dbReference type="EMBL" id="QSUG01000013">
    <property type="protein sequence ID" value="RGN21564.1"/>
    <property type="molecule type" value="Genomic_DNA"/>
</dbReference>
<evidence type="ECO:0000259" key="2">
    <source>
        <dbReference type="PROSITE" id="PS51192"/>
    </source>
</evidence>
<dbReference type="GO" id="GO:0016787">
    <property type="term" value="F:hydrolase activity"/>
    <property type="evidence" value="ECO:0007669"/>
    <property type="project" value="InterPro"/>
</dbReference>
<dbReference type="PROSITE" id="PS51192">
    <property type="entry name" value="HELICASE_ATP_BIND_1"/>
    <property type="match status" value="1"/>
</dbReference>
<dbReference type="Pfam" id="PF00271">
    <property type="entry name" value="Helicase_C"/>
    <property type="match status" value="1"/>
</dbReference>
<dbReference type="Pfam" id="PF04851">
    <property type="entry name" value="ResIII"/>
    <property type="match status" value="1"/>
</dbReference>
<dbReference type="PANTHER" id="PTHR41313">
    <property type="entry name" value="ADENINE-SPECIFIC METHYLTRANSFERASE"/>
    <property type="match status" value="1"/>
</dbReference>
<evidence type="ECO:0000259" key="3">
    <source>
        <dbReference type="PROSITE" id="PS51194"/>
    </source>
</evidence>
<dbReference type="InterPro" id="IPR014001">
    <property type="entry name" value="Helicase_ATP-bd"/>
</dbReference>
<dbReference type="SMART" id="SM00490">
    <property type="entry name" value="HELICc"/>
    <property type="match status" value="1"/>
</dbReference>
<name>A0A3E5AL31_9FIRM</name>
<keyword evidence="4" id="KW-0547">Nucleotide-binding</keyword>
<evidence type="ECO:0000256" key="1">
    <source>
        <dbReference type="SAM" id="MobiDB-lite"/>
    </source>
</evidence>
<dbReference type="SUPFAM" id="SSF53335">
    <property type="entry name" value="S-adenosyl-L-methionine-dependent methyltransferases"/>
    <property type="match status" value="1"/>
</dbReference>
<dbReference type="InterPro" id="IPR052933">
    <property type="entry name" value="DNA_Protect_Modify"/>
</dbReference>
<dbReference type="Gene3D" id="3.40.50.300">
    <property type="entry name" value="P-loop containing nucleotide triphosphate hydrolases"/>
    <property type="match status" value="2"/>
</dbReference>
<organism evidence="4 5">
    <name type="scientific">Agathobacter rectalis</name>
    <dbReference type="NCBI Taxonomy" id="39491"/>
    <lineage>
        <taxon>Bacteria</taxon>
        <taxon>Bacillati</taxon>
        <taxon>Bacillota</taxon>
        <taxon>Clostridia</taxon>
        <taxon>Lachnospirales</taxon>
        <taxon>Lachnospiraceae</taxon>
        <taxon>Agathobacter</taxon>
    </lineage>
</organism>
<evidence type="ECO:0000313" key="5">
    <source>
        <dbReference type="Proteomes" id="UP000260970"/>
    </source>
</evidence>